<accession>A0ACB8T4J1</accession>
<sequence>MSGWYLKQFQDAQFAIPGPGHPGFPAWNVPSGTFSSMGDRTGMQSSGTSPDVVV</sequence>
<feature type="non-terminal residue" evidence="1">
    <location>
        <position position="54"/>
    </location>
</feature>
<organism evidence="1 2">
    <name type="scientific">Artomyces pyxidatus</name>
    <dbReference type="NCBI Taxonomy" id="48021"/>
    <lineage>
        <taxon>Eukaryota</taxon>
        <taxon>Fungi</taxon>
        <taxon>Dikarya</taxon>
        <taxon>Basidiomycota</taxon>
        <taxon>Agaricomycotina</taxon>
        <taxon>Agaricomycetes</taxon>
        <taxon>Russulales</taxon>
        <taxon>Auriscalpiaceae</taxon>
        <taxon>Artomyces</taxon>
    </lineage>
</organism>
<evidence type="ECO:0000313" key="1">
    <source>
        <dbReference type="EMBL" id="KAI0063679.1"/>
    </source>
</evidence>
<reference evidence="1" key="1">
    <citation type="submission" date="2021-03" db="EMBL/GenBank/DDBJ databases">
        <authorList>
            <consortium name="DOE Joint Genome Institute"/>
            <person name="Ahrendt S."/>
            <person name="Looney B.P."/>
            <person name="Miyauchi S."/>
            <person name="Morin E."/>
            <person name="Drula E."/>
            <person name="Courty P.E."/>
            <person name="Chicoki N."/>
            <person name="Fauchery L."/>
            <person name="Kohler A."/>
            <person name="Kuo A."/>
            <person name="Labutti K."/>
            <person name="Pangilinan J."/>
            <person name="Lipzen A."/>
            <person name="Riley R."/>
            <person name="Andreopoulos W."/>
            <person name="He G."/>
            <person name="Johnson J."/>
            <person name="Barry K.W."/>
            <person name="Grigoriev I.V."/>
            <person name="Nagy L."/>
            <person name="Hibbett D."/>
            <person name="Henrissat B."/>
            <person name="Matheny P.B."/>
            <person name="Labbe J."/>
            <person name="Martin F."/>
        </authorList>
    </citation>
    <scope>NUCLEOTIDE SEQUENCE</scope>
    <source>
        <strain evidence="1">HHB10654</strain>
    </source>
</reference>
<keyword evidence="2" id="KW-1185">Reference proteome</keyword>
<proteinExistence type="predicted"/>
<comment type="caution">
    <text evidence="1">The sequence shown here is derived from an EMBL/GenBank/DDBJ whole genome shotgun (WGS) entry which is preliminary data.</text>
</comment>
<dbReference type="EMBL" id="MU277202">
    <property type="protein sequence ID" value="KAI0063679.1"/>
    <property type="molecule type" value="Genomic_DNA"/>
</dbReference>
<reference evidence="1" key="2">
    <citation type="journal article" date="2022" name="New Phytol.">
        <title>Evolutionary transition to the ectomycorrhizal habit in the genomes of a hyperdiverse lineage of mushroom-forming fungi.</title>
        <authorList>
            <person name="Looney B."/>
            <person name="Miyauchi S."/>
            <person name="Morin E."/>
            <person name="Drula E."/>
            <person name="Courty P.E."/>
            <person name="Kohler A."/>
            <person name="Kuo A."/>
            <person name="LaButti K."/>
            <person name="Pangilinan J."/>
            <person name="Lipzen A."/>
            <person name="Riley R."/>
            <person name="Andreopoulos W."/>
            <person name="He G."/>
            <person name="Johnson J."/>
            <person name="Nolan M."/>
            <person name="Tritt A."/>
            <person name="Barry K.W."/>
            <person name="Grigoriev I.V."/>
            <person name="Nagy L.G."/>
            <person name="Hibbett D."/>
            <person name="Henrissat B."/>
            <person name="Matheny P.B."/>
            <person name="Labbe J."/>
            <person name="Martin F.M."/>
        </authorList>
    </citation>
    <scope>NUCLEOTIDE SEQUENCE</scope>
    <source>
        <strain evidence="1">HHB10654</strain>
    </source>
</reference>
<protein>
    <submittedName>
        <fullName evidence="1">Uncharacterized protein</fullName>
    </submittedName>
</protein>
<evidence type="ECO:0000313" key="2">
    <source>
        <dbReference type="Proteomes" id="UP000814140"/>
    </source>
</evidence>
<name>A0ACB8T4J1_9AGAM</name>
<dbReference type="Proteomes" id="UP000814140">
    <property type="component" value="Unassembled WGS sequence"/>
</dbReference>
<gene>
    <name evidence="1" type="ORF">BV25DRAFT_1824246</name>
</gene>